<evidence type="ECO:0000313" key="2">
    <source>
        <dbReference type="EMBL" id="SHE67700.1"/>
    </source>
</evidence>
<reference evidence="2 3" key="1">
    <citation type="submission" date="2016-11" db="EMBL/GenBank/DDBJ databases">
        <authorList>
            <person name="Jaros S."/>
            <person name="Januszkiewicz K."/>
            <person name="Wedrychowicz H."/>
        </authorList>
    </citation>
    <scope>NUCLEOTIDE SEQUENCE [LARGE SCALE GENOMIC DNA]</scope>
    <source>
        <strain evidence="2 3">DSM 19436</strain>
    </source>
</reference>
<dbReference type="Proteomes" id="UP000184485">
    <property type="component" value="Unassembled WGS sequence"/>
</dbReference>
<dbReference type="GO" id="GO:0019068">
    <property type="term" value="P:virion assembly"/>
    <property type="evidence" value="ECO:0007669"/>
    <property type="project" value="InterPro"/>
</dbReference>
<dbReference type="InterPro" id="IPR006429">
    <property type="entry name" value="Phage_lambda_portal"/>
</dbReference>
<gene>
    <name evidence="2" type="ORF">SAMN02745157_0691</name>
</gene>
<organism evidence="2 3">
    <name type="scientific">Kaistia soli DSM 19436</name>
    <dbReference type="NCBI Taxonomy" id="1122133"/>
    <lineage>
        <taxon>Bacteria</taxon>
        <taxon>Pseudomonadati</taxon>
        <taxon>Pseudomonadota</taxon>
        <taxon>Alphaproteobacteria</taxon>
        <taxon>Hyphomicrobiales</taxon>
        <taxon>Kaistiaceae</taxon>
        <taxon>Kaistia</taxon>
    </lineage>
</organism>
<dbReference type="Pfam" id="PF05136">
    <property type="entry name" value="Phage_portal_2"/>
    <property type="match status" value="1"/>
</dbReference>
<evidence type="ECO:0000256" key="1">
    <source>
        <dbReference type="SAM" id="MobiDB-lite"/>
    </source>
</evidence>
<name>A0A1M4VFR2_9HYPH</name>
<protein>
    <submittedName>
        <fullName evidence="2">Phage portal protein, lambda family</fullName>
    </submittedName>
</protein>
<feature type="region of interest" description="Disordered" evidence="1">
    <location>
        <begin position="501"/>
        <end position="522"/>
    </location>
</feature>
<proteinExistence type="predicted"/>
<accession>A0A1M4VFR2</accession>
<dbReference type="STRING" id="1122133.SAMN02745157_0691"/>
<dbReference type="GO" id="GO:0005198">
    <property type="term" value="F:structural molecule activity"/>
    <property type="evidence" value="ECO:0007669"/>
    <property type="project" value="InterPro"/>
</dbReference>
<dbReference type="RefSeq" id="WP_073051371.1">
    <property type="nucleotide sequence ID" value="NZ_FQUP01000001.1"/>
</dbReference>
<evidence type="ECO:0000313" key="3">
    <source>
        <dbReference type="Proteomes" id="UP000184485"/>
    </source>
</evidence>
<dbReference type="OrthoDB" id="9770450at2"/>
<dbReference type="NCBIfam" id="TIGR01539">
    <property type="entry name" value="portal_lambda"/>
    <property type="match status" value="1"/>
</dbReference>
<dbReference type="EMBL" id="FQUP01000001">
    <property type="protein sequence ID" value="SHE67700.1"/>
    <property type="molecule type" value="Genomic_DNA"/>
</dbReference>
<sequence length="522" mass="58033">MSRLPTVHPTFADRLVNWFNPVAGAQRLRARMMTAALGGYTGGRRDRRSTRNWRGKEESANVAVIPDLPDLRWRSRDLIRNMPLAGGAIATNVTNVIGDGLVPRPQIDRELLGLSEIEADRWQAQARREFMLFAMRSDFTRVQNFFEQQQLVFRAQLESGDVLAVRRFRRDAGDSYGLKVQIVEADRLCNQDYQADSDTLVAGVVINADGVHTSYQIADRHPLDIRNQGARWTTVPARDTFGDPLVIHMFERLRPDLARGVPYLAPVIEALKMLSDYAEAELKSALISAMLTVFITRPDAGNEDAPPVIGDAAANAAANEVELGSGAIVDLAPGEKPEFVNPGRPNPEFDPFVLSILRQVGVALDLPFEILIKHFTSSYSASRAALEMAWQMFRRRRTLVADRFCDPVYAWLITEAVASGRLIAPGFFEDPVVRAAWLGCEWDGTSPIALDPKKEADADKVDLETGAKTLEEITQQRTGGNWRRKIEQRGLEEKLKREVGMLAATPSQPTPDPLAPADPLEE</sequence>
<dbReference type="AlphaFoldDB" id="A0A1M4VFR2"/>
<keyword evidence="3" id="KW-1185">Reference proteome</keyword>